<dbReference type="PROSITE" id="PS50850">
    <property type="entry name" value="MFS"/>
    <property type="match status" value="1"/>
</dbReference>
<feature type="transmembrane region" description="Helical" evidence="8">
    <location>
        <begin position="156"/>
        <end position="174"/>
    </location>
</feature>
<proteinExistence type="predicted"/>
<organism evidence="10 11">
    <name type="scientific">Loxostege sticticalis</name>
    <name type="common">Beet webworm moth</name>
    <dbReference type="NCBI Taxonomy" id="481309"/>
    <lineage>
        <taxon>Eukaryota</taxon>
        <taxon>Metazoa</taxon>
        <taxon>Ecdysozoa</taxon>
        <taxon>Arthropoda</taxon>
        <taxon>Hexapoda</taxon>
        <taxon>Insecta</taxon>
        <taxon>Pterygota</taxon>
        <taxon>Neoptera</taxon>
        <taxon>Endopterygota</taxon>
        <taxon>Lepidoptera</taxon>
        <taxon>Glossata</taxon>
        <taxon>Ditrysia</taxon>
        <taxon>Pyraloidea</taxon>
        <taxon>Crambidae</taxon>
        <taxon>Pyraustinae</taxon>
        <taxon>Loxostege</taxon>
    </lineage>
</organism>
<keyword evidence="6 8" id="KW-1133">Transmembrane helix</keyword>
<dbReference type="InterPro" id="IPR005828">
    <property type="entry name" value="MFS_sugar_transport-like"/>
</dbReference>
<accession>A0ABD0SCC1</accession>
<evidence type="ECO:0000256" key="8">
    <source>
        <dbReference type="SAM" id="Phobius"/>
    </source>
</evidence>
<evidence type="ECO:0000313" key="11">
    <source>
        <dbReference type="Proteomes" id="UP001549921"/>
    </source>
</evidence>
<feature type="transmembrane region" description="Helical" evidence="8">
    <location>
        <begin position="388"/>
        <end position="409"/>
    </location>
</feature>
<name>A0ABD0SCC1_LOXSC</name>
<gene>
    <name evidence="10" type="ORF">ABMA28_009895</name>
</gene>
<evidence type="ECO:0000256" key="2">
    <source>
        <dbReference type="ARBA" id="ARBA00022448"/>
    </source>
</evidence>
<evidence type="ECO:0000256" key="3">
    <source>
        <dbReference type="ARBA" id="ARBA00022475"/>
    </source>
</evidence>
<dbReference type="PANTHER" id="PTHR48021:SF1">
    <property type="entry name" value="GH07001P-RELATED"/>
    <property type="match status" value="1"/>
</dbReference>
<feature type="transmembrane region" description="Helical" evidence="8">
    <location>
        <begin position="117"/>
        <end position="135"/>
    </location>
</feature>
<evidence type="ECO:0000256" key="7">
    <source>
        <dbReference type="ARBA" id="ARBA00023136"/>
    </source>
</evidence>
<dbReference type="FunFam" id="1.20.1250.20:FF:000218">
    <property type="entry name" value="facilitated trehalose transporter Tret1"/>
    <property type="match status" value="1"/>
</dbReference>
<dbReference type="AlphaFoldDB" id="A0ABD0SCC1"/>
<evidence type="ECO:0000256" key="1">
    <source>
        <dbReference type="ARBA" id="ARBA00004651"/>
    </source>
</evidence>
<keyword evidence="3" id="KW-1003">Cell membrane</keyword>
<feature type="transmembrane region" description="Helical" evidence="8">
    <location>
        <begin position="294"/>
        <end position="313"/>
    </location>
</feature>
<dbReference type="GO" id="GO:0005886">
    <property type="term" value="C:plasma membrane"/>
    <property type="evidence" value="ECO:0007669"/>
    <property type="project" value="UniProtKB-SubCell"/>
</dbReference>
<sequence>MMERRNADEDLRDDVLQTINKFIQANLSGLGAGLCLGWSSPVLVKLEDRNSTVLPRSPSDEEATWLASLAPLVCVVVLLIGPPIVDRIGRKQAFSLVYLPKLVAGLLFLFGNKVWELLLARVAEGISLAFYYVVLSTYTAEIADKNIRGSLGTIMQIFRSGGIMIMLCVAPFLSYTDLHITFMVLTIISALPVVFLPETPYFLYSKGKIEESEKVLNAIRTTKQEVQKELQMFGNNQAKEELDFWQLLRSKAFLKAMGISLFLSAIGPCTGFSVVVFYLQNVMESAGTSVKSEVASLIVGVVQLVACFPPILITDRFGRKPILFVNVFLIAVGSIGMGAFFWCKEAGYEINGFLNILPTLSASVINLGYLSMLFVLVPELFLGAQRALGVSVSCIALSLGIFAVTKSYAALVSSLGFPGTFWMFSGISLVLSVFILYCVPETKGKMFDEIQNALKNVKKNDES</sequence>
<evidence type="ECO:0000259" key="9">
    <source>
        <dbReference type="PROSITE" id="PS50850"/>
    </source>
</evidence>
<dbReference type="SUPFAM" id="SSF103473">
    <property type="entry name" value="MFS general substrate transporter"/>
    <property type="match status" value="1"/>
</dbReference>
<evidence type="ECO:0000256" key="5">
    <source>
        <dbReference type="ARBA" id="ARBA00022692"/>
    </source>
</evidence>
<evidence type="ECO:0000256" key="4">
    <source>
        <dbReference type="ARBA" id="ARBA00022597"/>
    </source>
</evidence>
<keyword evidence="4" id="KW-0762">Sugar transport</keyword>
<comment type="subcellular location">
    <subcellularLocation>
        <location evidence="1">Cell membrane</location>
        <topology evidence="1">Multi-pass membrane protein</topology>
    </subcellularLocation>
</comment>
<comment type="caution">
    <text evidence="10">The sequence shown here is derived from an EMBL/GenBank/DDBJ whole genome shotgun (WGS) entry which is preliminary data.</text>
</comment>
<feature type="transmembrane region" description="Helical" evidence="8">
    <location>
        <begin position="93"/>
        <end position="111"/>
    </location>
</feature>
<dbReference type="EMBL" id="JBEDNZ010000024">
    <property type="protein sequence ID" value="KAL0811502.1"/>
    <property type="molecule type" value="Genomic_DNA"/>
</dbReference>
<keyword evidence="2" id="KW-0813">Transport</keyword>
<dbReference type="InterPro" id="IPR020846">
    <property type="entry name" value="MFS_dom"/>
</dbReference>
<keyword evidence="7 8" id="KW-0472">Membrane</keyword>
<dbReference type="PANTHER" id="PTHR48021">
    <property type="match status" value="1"/>
</dbReference>
<dbReference type="Pfam" id="PF00083">
    <property type="entry name" value="Sugar_tr"/>
    <property type="match status" value="1"/>
</dbReference>
<evidence type="ECO:0000313" key="10">
    <source>
        <dbReference type="EMBL" id="KAL0811502.1"/>
    </source>
</evidence>
<feature type="transmembrane region" description="Helical" evidence="8">
    <location>
        <begin position="256"/>
        <end position="279"/>
    </location>
</feature>
<reference evidence="10 11" key="1">
    <citation type="submission" date="2024-06" db="EMBL/GenBank/DDBJ databases">
        <title>A chromosome-level genome assembly of beet webworm, Loxostege sticticalis.</title>
        <authorList>
            <person name="Zhang Y."/>
        </authorList>
    </citation>
    <scope>NUCLEOTIDE SEQUENCE [LARGE SCALE GENOMIC DNA]</scope>
    <source>
        <strain evidence="10">AQ028</strain>
        <tissue evidence="10">Male pupae</tissue>
    </source>
</reference>
<dbReference type="InterPro" id="IPR036259">
    <property type="entry name" value="MFS_trans_sf"/>
</dbReference>
<dbReference type="InterPro" id="IPR050549">
    <property type="entry name" value="MFS_Trehalose_Transporter"/>
</dbReference>
<feature type="transmembrane region" description="Helical" evidence="8">
    <location>
        <begin position="354"/>
        <end position="376"/>
    </location>
</feature>
<feature type="transmembrane region" description="Helical" evidence="8">
    <location>
        <begin position="421"/>
        <end position="439"/>
    </location>
</feature>
<evidence type="ECO:0000256" key="6">
    <source>
        <dbReference type="ARBA" id="ARBA00022989"/>
    </source>
</evidence>
<dbReference type="Gene3D" id="1.20.1250.20">
    <property type="entry name" value="MFS general substrate transporter like domains"/>
    <property type="match status" value="1"/>
</dbReference>
<feature type="transmembrane region" description="Helical" evidence="8">
    <location>
        <begin position="180"/>
        <end position="204"/>
    </location>
</feature>
<dbReference type="Proteomes" id="UP001549921">
    <property type="component" value="Unassembled WGS sequence"/>
</dbReference>
<feature type="transmembrane region" description="Helical" evidence="8">
    <location>
        <begin position="322"/>
        <end position="342"/>
    </location>
</feature>
<feature type="transmembrane region" description="Helical" evidence="8">
    <location>
        <begin position="21"/>
        <end position="43"/>
    </location>
</feature>
<keyword evidence="5 8" id="KW-0812">Transmembrane</keyword>
<feature type="domain" description="Major facilitator superfamily (MFS) profile" evidence="9">
    <location>
        <begin position="21"/>
        <end position="443"/>
    </location>
</feature>
<protein>
    <recommendedName>
        <fullName evidence="9">Major facilitator superfamily (MFS) profile domain-containing protein</fullName>
    </recommendedName>
</protein>
<feature type="transmembrane region" description="Helical" evidence="8">
    <location>
        <begin position="63"/>
        <end position="81"/>
    </location>
</feature>